<feature type="domain" description="Protein kinase" evidence="10">
    <location>
        <begin position="1"/>
        <end position="343"/>
    </location>
</feature>
<evidence type="ECO:0000256" key="4">
    <source>
        <dbReference type="ARBA" id="ARBA00022741"/>
    </source>
</evidence>
<sequence>MPHKSVFLCVRTNDAGVIEDQITVKCLEALNKRDIDNAEHEIGMNNRISTLNCSHMISHRGSSKRQLSRTINGRSSDEGTVPVVYNIYSTFAELGTLARIYKGHELTRKKPVPEHFIWYLLSQVAKALTALQKGTCSSPNREDQIHGDKLPTETGEDENLDPTSMAWKGIIHSDIKNANIFLQRNNADYPAYPRVVLSDFDIALEKDNNYDMDRRKYQGTPGLMPPERDGAGVSEDSWAPDDWPVSEKSDVWSLAMTVWALMMAHTGMNVYEEVQELSEDPKHVRRLKENKIKSKDSIFPQMLEDLPKEYSVRLCQVLSRCLRYNPKERMSLEILQKASEDNLSRLDRMYGDEIRKQEDAIADEFKLAYTTEDSEEWAQYAIGQKFVPPRKRRKADNTDASEQRLTSLVTDWASETGYPRPSAMVQDDVLELVDNLISSSMEEAIQRFRERKGYLTSWQHLCSSIRKRVPSQRGVYVATNVTDEALRASLQRDSKRAVLILFRDTVLGSALVTASEDEKSGFGTLQHAVMWGLVLLEINAEPVTPRLSDKTEMHRGMVSFILDQPSGVPIHEDADSDKD</sequence>
<evidence type="ECO:0000256" key="2">
    <source>
        <dbReference type="ARBA" id="ARBA00022527"/>
    </source>
</evidence>
<feature type="compositionally biased region" description="Basic and acidic residues" evidence="9">
    <location>
        <begin position="140"/>
        <end position="151"/>
    </location>
</feature>
<dbReference type="EMBL" id="JBHGVX010000007">
    <property type="protein sequence ID" value="KAL1794393.1"/>
    <property type="molecule type" value="Genomic_DNA"/>
</dbReference>
<comment type="catalytic activity">
    <reaction evidence="7">
        <text>L-threonyl-[protein] + ATP = O-phospho-L-threonyl-[protein] + ADP + H(+)</text>
        <dbReference type="Rhea" id="RHEA:46608"/>
        <dbReference type="Rhea" id="RHEA-COMP:11060"/>
        <dbReference type="Rhea" id="RHEA-COMP:11605"/>
        <dbReference type="ChEBI" id="CHEBI:15378"/>
        <dbReference type="ChEBI" id="CHEBI:30013"/>
        <dbReference type="ChEBI" id="CHEBI:30616"/>
        <dbReference type="ChEBI" id="CHEBI:61977"/>
        <dbReference type="ChEBI" id="CHEBI:456216"/>
        <dbReference type="EC" id="2.7.11.1"/>
    </reaction>
</comment>
<proteinExistence type="predicted"/>
<protein>
    <recommendedName>
        <fullName evidence="1">non-specific serine/threonine protein kinase</fullName>
        <ecNumber evidence="1">2.7.11.1</ecNumber>
    </recommendedName>
</protein>
<dbReference type="RefSeq" id="XP_069304977.1">
    <property type="nucleotide sequence ID" value="XM_069454001.1"/>
</dbReference>
<keyword evidence="12" id="KW-1185">Reference proteome</keyword>
<comment type="catalytic activity">
    <reaction evidence="8">
        <text>L-seryl-[protein] + ATP = O-phospho-L-seryl-[protein] + ADP + H(+)</text>
        <dbReference type="Rhea" id="RHEA:17989"/>
        <dbReference type="Rhea" id="RHEA-COMP:9863"/>
        <dbReference type="Rhea" id="RHEA-COMP:11604"/>
        <dbReference type="ChEBI" id="CHEBI:15378"/>
        <dbReference type="ChEBI" id="CHEBI:29999"/>
        <dbReference type="ChEBI" id="CHEBI:30616"/>
        <dbReference type="ChEBI" id="CHEBI:83421"/>
        <dbReference type="ChEBI" id="CHEBI:456216"/>
        <dbReference type="EC" id="2.7.11.1"/>
    </reaction>
</comment>
<dbReference type="InterPro" id="IPR011009">
    <property type="entry name" value="Kinase-like_dom_sf"/>
</dbReference>
<dbReference type="GeneID" id="96088136"/>
<evidence type="ECO:0000256" key="9">
    <source>
        <dbReference type="SAM" id="MobiDB-lite"/>
    </source>
</evidence>
<dbReference type="Proteomes" id="UP001578633">
    <property type="component" value="Chromosome 7"/>
</dbReference>
<comment type="caution">
    <text evidence="11">The sequence shown here is derived from an EMBL/GenBank/DDBJ whole genome shotgun (WGS) entry which is preliminary data.</text>
</comment>
<feature type="region of interest" description="Disordered" evidence="9">
    <location>
        <begin position="213"/>
        <end position="240"/>
    </location>
</feature>
<dbReference type="InterPro" id="IPR008271">
    <property type="entry name" value="Ser/Thr_kinase_AS"/>
</dbReference>
<evidence type="ECO:0000256" key="1">
    <source>
        <dbReference type="ARBA" id="ARBA00012513"/>
    </source>
</evidence>
<dbReference type="EC" id="2.7.11.1" evidence="1"/>
<dbReference type="PANTHER" id="PTHR43671:SF98">
    <property type="entry name" value="SERINE_THREONINE-PROTEIN KINASE NEK11"/>
    <property type="match status" value="1"/>
</dbReference>
<keyword evidence="5" id="KW-0418">Kinase</keyword>
<keyword evidence="4" id="KW-0547">Nucleotide-binding</keyword>
<dbReference type="Pfam" id="PF00069">
    <property type="entry name" value="Pkinase"/>
    <property type="match status" value="1"/>
</dbReference>
<dbReference type="SMART" id="SM00220">
    <property type="entry name" value="S_TKc"/>
    <property type="match status" value="1"/>
</dbReference>
<evidence type="ECO:0000259" key="10">
    <source>
        <dbReference type="PROSITE" id="PS50011"/>
    </source>
</evidence>
<evidence type="ECO:0000256" key="3">
    <source>
        <dbReference type="ARBA" id="ARBA00022679"/>
    </source>
</evidence>
<dbReference type="SUPFAM" id="SSF56112">
    <property type="entry name" value="Protein kinase-like (PK-like)"/>
    <property type="match status" value="1"/>
</dbReference>
<evidence type="ECO:0000256" key="6">
    <source>
        <dbReference type="ARBA" id="ARBA00022840"/>
    </source>
</evidence>
<feature type="region of interest" description="Disordered" evidence="9">
    <location>
        <begin position="135"/>
        <end position="159"/>
    </location>
</feature>
<reference evidence="11 12" key="1">
    <citation type="submission" date="2024-09" db="EMBL/GenBank/DDBJ databases">
        <title>T2T genomes of carrot and Alternaria dauci and their utility for understanding host-pathogen interaction during carrot leaf blight disease.</title>
        <authorList>
            <person name="Liu W."/>
            <person name="Xu S."/>
            <person name="Ou C."/>
            <person name="Liu X."/>
            <person name="Zhuang F."/>
            <person name="Deng X.W."/>
        </authorList>
    </citation>
    <scope>NUCLEOTIDE SEQUENCE [LARGE SCALE GENOMIC DNA]</scope>
    <source>
        <strain evidence="11 12">A2016</strain>
    </source>
</reference>
<organism evidence="11 12">
    <name type="scientific">Alternaria dauci</name>
    <dbReference type="NCBI Taxonomy" id="48095"/>
    <lineage>
        <taxon>Eukaryota</taxon>
        <taxon>Fungi</taxon>
        <taxon>Dikarya</taxon>
        <taxon>Ascomycota</taxon>
        <taxon>Pezizomycotina</taxon>
        <taxon>Dothideomycetes</taxon>
        <taxon>Pleosporomycetidae</taxon>
        <taxon>Pleosporales</taxon>
        <taxon>Pleosporineae</taxon>
        <taxon>Pleosporaceae</taxon>
        <taxon>Alternaria</taxon>
        <taxon>Alternaria sect. Porri</taxon>
    </lineage>
</organism>
<dbReference type="PROSITE" id="PS00108">
    <property type="entry name" value="PROTEIN_KINASE_ST"/>
    <property type="match status" value="1"/>
</dbReference>
<accession>A0ABR3UD43</accession>
<evidence type="ECO:0000313" key="12">
    <source>
        <dbReference type="Proteomes" id="UP001578633"/>
    </source>
</evidence>
<name>A0ABR3UD43_9PLEO</name>
<evidence type="ECO:0000256" key="5">
    <source>
        <dbReference type="ARBA" id="ARBA00022777"/>
    </source>
</evidence>
<evidence type="ECO:0000256" key="8">
    <source>
        <dbReference type="ARBA" id="ARBA00048679"/>
    </source>
</evidence>
<dbReference type="Gene3D" id="1.10.510.10">
    <property type="entry name" value="Transferase(Phosphotransferase) domain 1"/>
    <property type="match status" value="1"/>
</dbReference>
<keyword evidence="3" id="KW-0808">Transferase</keyword>
<evidence type="ECO:0000256" key="7">
    <source>
        <dbReference type="ARBA" id="ARBA00047899"/>
    </source>
</evidence>
<dbReference type="InterPro" id="IPR050660">
    <property type="entry name" value="NEK_Ser/Thr_kinase"/>
</dbReference>
<evidence type="ECO:0000313" key="11">
    <source>
        <dbReference type="EMBL" id="KAL1794393.1"/>
    </source>
</evidence>
<dbReference type="PROSITE" id="PS50011">
    <property type="entry name" value="PROTEIN_KINASE_DOM"/>
    <property type="match status" value="1"/>
</dbReference>
<dbReference type="PANTHER" id="PTHR43671">
    <property type="entry name" value="SERINE/THREONINE-PROTEIN KINASE NEK"/>
    <property type="match status" value="1"/>
</dbReference>
<dbReference type="InterPro" id="IPR000719">
    <property type="entry name" value="Prot_kinase_dom"/>
</dbReference>
<gene>
    <name evidence="11" type="ORF">ACET3X_007814</name>
</gene>
<keyword evidence="2" id="KW-0723">Serine/threonine-protein kinase</keyword>
<keyword evidence="6" id="KW-0067">ATP-binding</keyword>